<dbReference type="SUPFAM" id="SSF160379">
    <property type="entry name" value="SP0830-like"/>
    <property type="match status" value="1"/>
</dbReference>
<organism evidence="1 2">
    <name type="scientific">Qipengyuania atrilutea</name>
    <dbReference type="NCBI Taxonomy" id="2744473"/>
    <lineage>
        <taxon>Bacteria</taxon>
        <taxon>Pseudomonadati</taxon>
        <taxon>Pseudomonadota</taxon>
        <taxon>Alphaproteobacteria</taxon>
        <taxon>Sphingomonadales</taxon>
        <taxon>Erythrobacteraceae</taxon>
        <taxon>Qipengyuania</taxon>
    </lineage>
</organism>
<dbReference type="Pfam" id="PF08002">
    <property type="entry name" value="DUF1697"/>
    <property type="match status" value="1"/>
</dbReference>
<dbReference type="PANTHER" id="PTHR36439">
    <property type="entry name" value="BLL4334 PROTEIN"/>
    <property type="match status" value="1"/>
</dbReference>
<dbReference type="AlphaFoldDB" id="A0A850H334"/>
<dbReference type="Gene3D" id="3.30.70.1280">
    <property type="entry name" value="SP0830-like domains"/>
    <property type="match status" value="1"/>
</dbReference>
<reference evidence="1 2" key="1">
    <citation type="submission" date="2020-06" db="EMBL/GenBank/DDBJ databases">
        <title>Altererythrobacter sp. HHU K3-1.</title>
        <authorList>
            <person name="Zhang D."/>
            <person name="Xue H."/>
        </authorList>
    </citation>
    <scope>NUCLEOTIDE SEQUENCE [LARGE SCALE GENOMIC DNA]</scope>
    <source>
        <strain evidence="1 2">HHU K3-1</strain>
    </source>
</reference>
<evidence type="ECO:0000313" key="2">
    <source>
        <dbReference type="Proteomes" id="UP000561438"/>
    </source>
</evidence>
<gene>
    <name evidence="1" type="ORF">HUV48_00295</name>
</gene>
<dbReference type="PANTHER" id="PTHR36439:SF1">
    <property type="entry name" value="DUF1697 DOMAIN-CONTAINING PROTEIN"/>
    <property type="match status" value="1"/>
</dbReference>
<evidence type="ECO:0000313" key="1">
    <source>
        <dbReference type="EMBL" id="NVD43455.1"/>
    </source>
</evidence>
<dbReference type="PIRSF" id="PIRSF008502">
    <property type="entry name" value="UCP008502"/>
    <property type="match status" value="1"/>
</dbReference>
<comment type="caution">
    <text evidence="1">The sequence shown here is derived from an EMBL/GenBank/DDBJ whole genome shotgun (WGS) entry which is preliminary data.</text>
</comment>
<name>A0A850H334_9SPHN</name>
<keyword evidence="2" id="KW-1185">Reference proteome</keyword>
<sequence>MNLYLALLGSINVGGNRLLMVDLREALEREDFADIETVAASGNILFRHEETPPEGLGEKIAWIIREEFEIASEVVVLTRDQLAQALAENPFTDRTQDGADKQVHTLFFAGQPSEEDFAQLLKDYEGRGPERLALGTNALHIDYNNGVGRSPLTNGFIAKRLGFGGTARNIRSMRRILAKMDTLEAAGG</sequence>
<dbReference type="EMBL" id="JABWGV010000001">
    <property type="protein sequence ID" value="NVD43455.1"/>
    <property type="molecule type" value="Genomic_DNA"/>
</dbReference>
<dbReference type="InterPro" id="IPR012545">
    <property type="entry name" value="DUF1697"/>
</dbReference>
<dbReference type="Proteomes" id="UP000561438">
    <property type="component" value="Unassembled WGS sequence"/>
</dbReference>
<protein>
    <submittedName>
        <fullName evidence="1">DUF1697 domain-containing protein</fullName>
    </submittedName>
</protein>
<proteinExistence type="predicted"/>
<dbReference type="RefSeq" id="WP_176265791.1">
    <property type="nucleotide sequence ID" value="NZ_JABWGV010000001.1"/>
</dbReference>
<accession>A0A850H334</accession>